<dbReference type="Pfam" id="PF02481">
    <property type="entry name" value="DNA_processg_A"/>
    <property type="match status" value="1"/>
</dbReference>
<evidence type="ECO:0000256" key="1">
    <source>
        <dbReference type="ARBA" id="ARBA00006525"/>
    </source>
</evidence>
<gene>
    <name evidence="3" type="primary">dprA</name>
    <name evidence="3" type="ORF">Q7514_03125</name>
</gene>
<accession>A0ABU7L5F9</accession>
<protein>
    <submittedName>
        <fullName evidence="3">DNA-processing protein DprA</fullName>
    </submittedName>
</protein>
<evidence type="ECO:0000259" key="2">
    <source>
        <dbReference type="Pfam" id="PF02481"/>
    </source>
</evidence>
<dbReference type="InterPro" id="IPR057666">
    <property type="entry name" value="DrpA_SLOG"/>
</dbReference>
<evidence type="ECO:0000313" key="4">
    <source>
        <dbReference type="Proteomes" id="UP001336020"/>
    </source>
</evidence>
<evidence type="ECO:0000313" key="3">
    <source>
        <dbReference type="EMBL" id="MEE2056519.1"/>
    </source>
</evidence>
<dbReference type="Proteomes" id="UP001336020">
    <property type="component" value="Unassembled WGS sequence"/>
</dbReference>
<dbReference type="PANTHER" id="PTHR43022">
    <property type="entry name" value="PROTEIN SMF"/>
    <property type="match status" value="1"/>
</dbReference>
<feature type="domain" description="Smf/DprA SLOG" evidence="2">
    <location>
        <begin position="90"/>
        <end position="311"/>
    </location>
</feature>
<dbReference type="SUPFAM" id="SSF102405">
    <property type="entry name" value="MCP/YpsA-like"/>
    <property type="match status" value="1"/>
</dbReference>
<dbReference type="RefSeq" id="WP_330131777.1">
    <property type="nucleotide sequence ID" value="NZ_JAUTXY010000001.1"/>
</dbReference>
<dbReference type="PANTHER" id="PTHR43022:SF1">
    <property type="entry name" value="PROTEIN SMF"/>
    <property type="match status" value="1"/>
</dbReference>
<proteinExistence type="inferred from homology"/>
<sequence length="391" mass="40895">MTGRTTSGPSVNEAPKADERRHAWAYLSAVTQGASRTVSAAIAEHGVVEVADAARKGSAGAELTAKLGPRAHLDTAAADLERLDRAGGRLITPDDEEWPAWQMLGFDQLDTATDAEGPPLALWVWGQRRLDELVERAIGIVGTRAASGYGEHVTAEITGDLAVDGWTVVSGAAFGIDAAAHRAALGVGGTTVAILACGVDRAYPAAHAKLLRGISESGLVISEYSPGTVPARYRFLARNRLIAALSGGTVVVEAGWRSGARNTAAWARRFGRPVMAVPGPVTSAASQGCHRMIREGEARLVGNARDIVEECGPLLGVDDDRDAQFVRALDGLSGDLALVYEALPATDACEPIAAAESAGVSVDRVRAALPLLEMEGLVQRDEDGWSRVAGR</sequence>
<dbReference type="EMBL" id="JAUTXY010000001">
    <property type="protein sequence ID" value="MEE2056519.1"/>
    <property type="molecule type" value="Genomic_DNA"/>
</dbReference>
<dbReference type="Gene3D" id="3.40.50.450">
    <property type="match status" value="1"/>
</dbReference>
<keyword evidence="4" id="KW-1185">Reference proteome</keyword>
<reference evidence="3 4" key="1">
    <citation type="submission" date="2023-07" db="EMBL/GenBank/DDBJ databases">
        <authorList>
            <person name="Girao M."/>
            <person name="Carvalho M.F."/>
        </authorList>
    </citation>
    <scope>NUCLEOTIDE SEQUENCE [LARGE SCALE GENOMIC DNA]</scope>
    <source>
        <strain evidence="3 4">YIM65754</strain>
    </source>
</reference>
<dbReference type="InterPro" id="IPR003488">
    <property type="entry name" value="DprA"/>
</dbReference>
<organism evidence="3 4">
    <name type="scientific">Rhodococcus artemisiae</name>
    <dbReference type="NCBI Taxonomy" id="714159"/>
    <lineage>
        <taxon>Bacteria</taxon>
        <taxon>Bacillati</taxon>
        <taxon>Actinomycetota</taxon>
        <taxon>Actinomycetes</taxon>
        <taxon>Mycobacteriales</taxon>
        <taxon>Nocardiaceae</taxon>
        <taxon>Rhodococcus</taxon>
    </lineage>
</organism>
<comment type="similarity">
    <text evidence="1">Belongs to the DprA/Smf family.</text>
</comment>
<comment type="caution">
    <text evidence="3">The sequence shown here is derived from an EMBL/GenBank/DDBJ whole genome shotgun (WGS) entry which is preliminary data.</text>
</comment>
<dbReference type="NCBIfam" id="TIGR00732">
    <property type="entry name" value="dprA"/>
    <property type="match status" value="1"/>
</dbReference>
<name>A0ABU7L5F9_9NOCA</name>